<keyword evidence="6 10" id="KW-0472">Membrane</keyword>
<feature type="compositionally biased region" description="Polar residues" evidence="9">
    <location>
        <begin position="63"/>
        <end position="84"/>
    </location>
</feature>
<protein>
    <submittedName>
        <fullName evidence="12">Beta-glucan synthesis-associated</fullName>
    </submittedName>
</protein>
<evidence type="ECO:0000256" key="10">
    <source>
        <dbReference type="SAM" id="Phobius"/>
    </source>
</evidence>
<evidence type="ECO:0000256" key="2">
    <source>
        <dbReference type="ARBA" id="ARBA00010962"/>
    </source>
</evidence>
<name>A0A9P6HII3_9AGAM</name>
<dbReference type="InterPro" id="IPR013320">
    <property type="entry name" value="ConA-like_dom_sf"/>
</dbReference>
<dbReference type="GO" id="GO:0015926">
    <property type="term" value="F:glucosidase activity"/>
    <property type="evidence" value="ECO:0007669"/>
    <property type="project" value="TreeGrafter"/>
</dbReference>
<proteinExistence type="inferred from homology"/>
<comment type="caution">
    <text evidence="12">The sequence shown here is derived from an EMBL/GenBank/DDBJ whole genome shotgun (WGS) entry which is preliminary data.</text>
</comment>
<feature type="domain" description="GH16" evidence="11">
    <location>
        <begin position="277"/>
        <end position="654"/>
    </location>
</feature>
<keyword evidence="7" id="KW-0325">Glycoprotein</keyword>
<dbReference type="AlphaFoldDB" id="A0A9P6HII3"/>
<keyword evidence="8" id="KW-0961">Cell wall biogenesis/degradation</keyword>
<accession>A0A9P6HII3</accession>
<reference evidence="12" key="2">
    <citation type="submission" date="2020-11" db="EMBL/GenBank/DDBJ databases">
        <authorList>
            <consortium name="DOE Joint Genome Institute"/>
            <person name="Kuo A."/>
            <person name="Miyauchi S."/>
            <person name="Kiss E."/>
            <person name="Drula E."/>
            <person name="Kohler A."/>
            <person name="Sanchez-Garcia M."/>
            <person name="Andreopoulos B."/>
            <person name="Barry K.W."/>
            <person name="Bonito G."/>
            <person name="Buee M."/>
            <person name="Carver A."/>
            <person name="Chen C."/>
            <person name="Cichocki N."/>
            <person name="Clum A."/>
            <person name="Culley D."/>
            <person name="Crous P.W."/>
            <person name="Fauchery L."/>
            <person name="Girlanda M."/>
            <person name="Hayes R."/>
            <person name="Keri Z."/>
            <person name="Labutti K."/>
            <person name="Lipzen A."/>
            <person name="Lombard V."/>
            <person name="Magnuson J."/>
            <person name="Maillard F."/>
            <person name="Morin E."/>
            <person name="Murat C."/>
            <person name="Nolan M."/>
            <person name="Ohm R."/>
            <person name="Pangilinan J."/>
            <person name="Pereira M."/>
            <person name="Perotto S."/>
            <person name="Peter M."/>
            <person name="Riley R."/>
            <person name="Sitrit Y."/>
            <person name="Stielow B."/>
            <person name="Szollosi G."/>
            <person name="Zifcakova L."/>
            <person name="Stursova M."/>
            <person name="Spatafora J.W."/>
            <person name="Tedersoo L."/>
            <person name="Vaario L.-M."/>
            <person name="Yamada A."/>
            <person name="Yan M."/>
            <person name="Wang P."/>
            <person name="Xu J."/>
            <person name="Bruns T."/>
            <person name="Baldrian P."/>
            <person name="Vilgalys R."/>
            <person name="Henrissat B."/>
            <person name="Grigoriev I.V."/>
            <person name="Hibbett D."/>
            <person name="Nagy L.G."/>
            <person name="Martin F.M."/>
        </authorList>
    </citation>
    <scope>NUCLEOTIDE SEQUENCE</scope>
    <source>
        <strain evidence="12">UH-Tt-Lm1</strain>
    </source>
</reference>
<feature type="compositionally biased region" description="Basic and acidic residues" evidence="9">
    <location>
        <begin position="181"/>
        <end position="194"/>
    </location>
</feature>
<feature type="transmembrane region" description="Helical" evidence="10">
    <location>
        <begin position="206"/>
        <end position="229"/>
    </location>
</feature>
<dbReference type="InterPro" id="IPR005629">
    <property type="entry name" value="Skn1/Kre6/Sbg1"/>
</dbReference>
<reference evidence="12" key="1">
    <citation type="journal article" date="2020" name="Nat. Commun.">
        <title>Large-scale genome sequencing of mycorrhizal fungi provides insights into the early evolution of symbiotic traits.</title>
        <authorList>
            <person name="Miyauchi S."/>
            <person name="Kiss E."/>
            <person name="Kuo A."/>
            <person name="Drula E."/>
            <person name="Kohler A."/>
            <person name="Sanchez-Garcia M."/>
            <person name="Morin E."/>
            <person name="Andreopoulos B."/>
            <person name="Barry K.W."/>
            <person name="Bonito G."/>
            <person name="Buee M."/>
            <person name="Carver A."/>
            <person name="Chen C."/>
            <person name="Cichocki N."/>
            <person name="Clum A."/>
            <person name="Culley D."/>
            <person name="Crous P.W."/>
            <person name="Fauchery L."/>
            <person name="Girlanda M."/>
            <person name="Hayes R.D."/>
            <person name="Keri Z."/>
            <person name="LaButti K."/>
            <person name="Lipzen A."/>
            <person name="Lombard V."/>
            <person name="Magnuson J."/>
            <person name="Maillard F."/>
            <person name="Murat C."/>
            <person name="Nolan M."/>
            <person name="Ohm R.A."/>
            <person name="Pangilinan J."/>
            <person name="Pereira M.F."/>
            <person name="Perotto S."/>
            <person name="Peter M."/>
            <person name="Pfister S."/>
            <person name="Riley R."/>
            <person name="Sitrit Y."/>
            <person name="Stielow J.B."/>
            <person name="Szollosi G."/>
            <person name="Zifcakova L."/>
            <person name="Stursova M."/>
            <person name="Spatafora J.W."/>
            <person name="Tedersoo L."/>
            <person name="Vaario L.M."/>
            <person name="Yamada A."/>
            <person name="Yan M."/>
            <person name="Wang P."/>
            <person name="Xu J."/>
            <person name="Bruns T."/>
            <person name="Baldrian P."/>
            <person name="Vilgalys R."/>
            <person name="Dunand C."/>
            <person name="Henrissat B."/>
            <person name="Grigoriev I.V."/>
            <person name="Hibbett D."/>
            <person name="Nagy L.G."/>
            <person name="Martin F.M."/>
        </authorList>
    </citation>
    <scope>NUCLEOTIDE SEQUENCE</scope>
    <source>
        <strain evidence="12">UH-Tt-Lm1</strain>
    </source>
</reference>
<comment type="subcellular location">
    <subcellularLocation>
        <location evidence="1">Membrane</location>
        <topology evidence="1">Single-pass type II membrane protein</topology>
    </subcellularLocation>
</comment>
<feature type="compositionally biased region" description="Polar residues" evidence="9">
    <location>
        <begin position="32"/>
        <end position="56"/>
    </location>
</feature>
<keyword evidence="5 10" id="KW-1133">Transmembrane helix</keyword>
<dbReference type="Pfam" id="PF03935">
    <property type="entry name" value="SKN1_KRE6_Sbg1"/>
    <property type="match status" value="1"/>
</dbReference>
<evidence type="ECO:0000259" key="11">
    <source>
        <dbReference type="PROSITE" id="PS51762"/>
    </source>
</evidence>
<evidence type="ECO:0000256" key="1">
    <source>
        <dbReference type="ARBA" id="ARBA00004606"/>
    </source>
</evidence>
<dbReference type="GO" id="GO:0005886">
    <property type="term" value="C:plasma membrane"/>
    <property type="evidence" value="ECO:0007669"/>
    <property type="project" value="TreeGrafter"/>
</dbReference>
<dbReference type="Gene3D" id="2.60.120.200">
    <property type="match status" value="2"/>
</dbReference>
<dbReference type="InterPro" id="IPR000757">
    <property type="entry name" value="Beta-glucanase-like"/>
</dbReference>
<dbReference type="GO" id="GO:0006078">
    <property type="term" value="P:(1-&gt;6)-beta-D-glucan biosynthetic process"/>
    <property type="evidence" value="ECO:0007669"/>
    <property type="project" value="TreeGrafter"/>
</dbReference>
<keyword evidence="4" id="KW-0735">Signal-anchor</keyword>
<dbReference type="OrthoDB" id="412647at2759"/>
<feature type="compositionally biased region" description="Acidic residues" evidence="9">
    <location>
        <begin position="171"/>
        <end position="180"/>
    </location>
</feature>
<dbReference type="Proteomes" id="UP000736335">
    <property type="component" value="Unassembled WGS sequence"/>
</dbReference>
<evidence type="ECO:0000313" key="12">
    <source>
        <dbReference type="EMBL" id="KAF9787868.1"/>
    </source>
</evidence>
<evidence type="ECO:0000256" key="5">
    <source>
        <dbReference type="ARBA" id="ARBA00022989"/>
    </source>
</evidence>
<keyword evidence="3 10" id="KW-0812">Transmembrane</keyword>
<evidence type="ECO:0000256" key="8">
    <source>
        <dbReference type="ARBA" id="ARBA00023316"/>
    </source>
</evidence>
<feature type="region of interest" description="Disordered" evidence="9">
    <location>
        <begin position="168"/>
        <end position="194"/>
    </location>
</feature>
<evidence type="ECO:0000313" key="13">
    <source>
        <dbReference type="Proteomes" id="UP000736335"/>
    </source>
</evidence>
<dbReference type="GO" id="GO:0005789">
    <property type="term" value="C:endoplasmic reticulum membrane"/>
    <property type="evidence" value="ECO:0007669"/>
    <property type="project" value="TreeGrafter"/>
</dbReference>
<comment type="similarity">
    <text evidence="2">Belongs to the SKN1/KRE6 family.</text>
</comment>
<evidence type="ECO:0000256" key="6">
    <source>
        <dbReference type="ARBA" id="ARBA00023136"/>
    </source>
</evidence>
<evidence type="ECO:0000256" key="3">
    <source>
        <dbReference type="ARBA" id="ARBA00022692"/>
    </source>
</evidence>
<dbReference type="GO" id="GO:0031505">
    <property type="term" value="P:fungal-type cell wall organization"/>
    <property type="evidence" value="ECO:0007669"/>
    <property type="project" value="TreeGrafter"/>
</dbReference>
<dbReference type="PANTHER" id="PTHR31361:SF1">
    <property type="entry name" value="BETA-GLUCAN SYNTHESIS-ASSOCIATED PROTEIN KRE6-RELATED"/>
    <property type="match status" value="1"/>
</dbReference>
<evidence type="ECO:0000256" key="4">
    <source>
        <dbReference type="ARBA" id="ARBA00022968"/>
    </source>
</evidence>
<keyword evidence="13" id="KW-1185">Reference proteome</keyword>
<feature type="region of interest" description="Disordered" evidence="9">
    <location>
        <begin position="1"/>
        <end position="84"/>
    </location>
</feature>
<dbReference type="PROSITE" id="PS51762">
    <property type="entry name" value="GH16_2"/>
    <property type="match status" value="1"/>
</dbReference>
<sequence length="767" mass="84004">MSTPSPPSQTPSDDRSSSESHNYAPAYPESPGLTTPLSPPQMSTVPRQRALSQGQDSHPPLRSASTSFASSPLNPNARSRPGSSLSVFNRLASEDATTLSNAQPGQRGSMILYRLAAVDDMSVLHPPRSTWHNRDSIASTSDSVFSLSSDSKYPSGLSAHSRGLVPYAYDPDTDNVSEDDDHLHNPDPKDKDEGAGLWSSRGWLNVGALALLIIALLSLFICYPVVIYYQGNARNQQLAAENSRVNNPSENIAQPPNMFKMPNLIDDETPESAMNRTGWDGEEYVLVFSDEFNTDGRSFYPNDDPYWEAVDLWYGATKDQEWYDPGQITTRNGALRIKMENKETHGLPYKSGMLQSWNKFCFSGGYFEVSVTFPGPNSNAQGYWPGVWTMGNLGRPGYGATTDGLWPYSYDTCDLGTFPNQTFPDDSGPPAALRTDMGRAQYNYELSWLPGQRLSSCTCPGEDHPGPTPNKGRGAPEIDVFEAERNKTGAPGGIVSQSAQFAPFTHDYLFDNSTSDKYTIYNPDITVPNSYRGSAMQQSVSALTDVPDDMFEGSGQVFTKFGFEYWAEPTAPGNGFITWMVNGNPSHRVAADAMGPDQGPDGTGVGRRIIPEEPMALILNLGISPGWQAIDPSTLTFPTEMLVDYVRIYQRKGSENVGCSPDNYPTEKYIIDHPEAYKNPNMTMWRGGVPGGAGYSWPRNGLVSGVRLFCTVSDVRSRTRSTLEAVNAIWTSLSTLPIPFFLLSTDSFLSISCPLLSHAAKAKTFVV</sequence>
<organism evidence="12 13">
    <name type="scientific">Thelephora terrestris</name>
    <dbReference type="NCBI Taxonomy" id="56493"/>
    <lineage>
        <taxon>Eukaryota</taxon>
        <taxon>Fungi</taxon>
        <taxon>Dikarya</taxon>
        <taxon>Basidiomycota</taxon>
        <taxon>Agaricomycotina</taxon>
        <taxon>Agaricomycetes</taxon>
        <taxon>Thelephorales</taxon>
        <taxon>Thelephoraceae</taxon>
        <taxon>Thelephora</taxon>
    </lineage>
</organism>
<gene>
    <name evidence="12" type="ORF">BJ322DRAFT_1001382</name>
</gene>
<dbReference type="SUPFAM" id="SSF49899">
    <property type="entry name" value="Concanavalin A-like lectins/glucanases"/>
    <property type="match status" value="1"/>
</dbReference>
<evidence type="ECO:0000256" key="9">
    <source>
        <dbReference type="SAM" id="MobiDB-lite"/>
    </source>
</evidence>
<evidence type="ECO:0000256" key="7">
    <source>
        <dbReference type="ARBA" id="ARBA00023180"/>
    </source>
</evidence>
<dbReference type="PANTHER" id="PTHR31361">
    <property type="entry name" value="BETA-GLUCAN SYNTHESIS-ASSOCIATED PROTEIN KRE6-RELATED"/>
    <property type="match status" value="1"/>
</dbReference>
<dbReference type="EMBL" id="WIUZ02000004">
    <property type="protein sequence ID" value="KAF9787868.1"/>
    <property type="molecule type" value="Genomic_DNA"/>
</dbReference>